<dbReference type="Gene3D" id="3.50.50.60">
    <property type="entry name" value="FAD/NAD(P)-binding domain"/>
    <property type="match status" value="2"/>
</dbReference>
<proteinExistence type="predicted"/>
<dbReference type="InterPro" id="IPR036188">
    <property type="entry name" value="FAD/NAD-bd_sf"/>
</dbReference>
<keyword evidence="4" id="KW-1185">Reference proteome</keyword>
<evidence type="ECO:0000256" key="1">
    <source>
        <dbReference type="ARBA" id="ARBA00023002"/>
    </source>
</evidence>
<evidence type="ECO:0000259" key="2">
    <source>
        <dbReference type="Pfam" id="PF01266"/>
    </source>
</evidence>
<dbReference type="OrthoDB" id="9805337at2"/>
<dbReference type="GO" id="GO:0016491">
    <property type="term" value="F:oxidoreductase activity"/>
    <property type="evidence" value="ECO:0007669"/>
    <property type="project" value="UniProtKB-KW"/>
</dbReference>
<evidence type="ECO:0000313" key="3">
    <source>
        <dbReference type="EMBL" id="RAH99830.1"/>
    </source>
</evidence>
<dbReference type="PANTHER" id="PTHR13847">
    <property type="entry name" value="SARCOSINE DEHYDROGENASE-RELATED"/>
    <property type="match status" value="1"/>
</dbReference>
<sequence>MKVDVVVLGAGMVGISTAIHLMDRGRSVALVDRRGPAEETSYGNAGLIQSEAVMPYVFPRDPMILIQAAFARRTDARVRWSALPKIAPFIIAYARSGSSEMARRTAAANVPILARVRQEHEALMDRADARHLLREGGYIIVFRNGRDLEAHSVGDEATRREYGVEFEVWDGARTAAEEPNLLIDVAGAIHYPTPARVDDPGDVGKAYAALFEASGGRLMTGDARSLTRTGTGWQVTTEESGPLTANEVVVALGAWSGEVLRPLGVNAPLGVKRGYHMHYRLKGNVQLNRLMFDGDNGYVLTPNKRGIRLTSGAEFADRDAKSNFGQIDKAEEFARGLFPLGERIEAEPWRGARPCLPDMLPAIGPVTGQSGLFVNFGHHHLGFTMGPATGRLLAEVMTGETPYTDPSPYSLDRF</sequence>
<dbReference type="Gene3D" id="3.30.9.10">
    <property type="entry name" value="D-Amino Acid Oxidase, subunit A, domain 2"/>
    <property type="match status" value="1"/>
</dbReference>
<dbReference type="Pfam" id="PF01266">
    <property type="entry name" value="DAO"/>
    <property type="match status" value="1"/>
</dbReference>
<comment type="caution">
    <text evidence="3">The sequence shown here is derived from an EMBL/GenBank/DDBJ whole genome shotgun (WGS) entry which is preliminary data.</text>
</comment>
<reference evidence="3 4" key="1">
    <citation type="submission" date="2018-05" db="EMBL/GenBank/DDBJ databases">
        <title>Acuticoccus sediminis sp. nov., isolated from deep-sea sediment of Indian Ocean.</title>
        <authorList>
            <person name="Liu X."/>
            <person name="Lai Q."/>
            <person name="Du Y."/>
            <person name="Sun F."/>
            <person name="Zhang X."/>
            <person name="Wang S."/>
            <person name="Shao Z."/>
        </authorList>
    </citation>
    <scope>NUCLEOTIDE SEQUENCE [LARGE SCALE GENOMIC DNA]</scope>
    <source>
        <strain evidence="3 4">PTG4-2</strain>
    </source>
</reference>
<organism evidence="3 4">
    <name type="scientific">Acuticoccus sediminis</name>
    <dbReference type="NCBI Taxonomy" id="2184697"/>
    <lineage>
        <taxon>Bacteria</taxon>
        <taxon>Pseudomonadati</taxon>
        <taxon>Pseudomonadota</taxon>
        <taxon>Alphaproteobacteria</taxon>
        <taxon>Hyphomicrobiales</taxon>
        <taxon>Amorphaceae</taxon>
        <taxon>Acuticoccus</taxon>
    </lineage>
</organism>
<dbReference type="AlphaFoldDB" id="A0A8B2NMH9"/>
<name>A0A8B2NMH9_9HYPH</name>
<protein>
    <submittedName>
        <fullName evidence="3">Amino acid dehydrogenase</fullName>
    </submittedName>
</protein>
<feature type="domain" description="FAD dependent oxidoreductase" evidence="2">
    <location>
        <begin position="4"/>
        <end position="395"/>
    </location>
</feature>
<keyword evidence="1" id="KW-0560">Oxidoreductase</keyword>
<dbReference type="SUPFAM" id="SSF54373">
    <property type="entry name" value="FAD-linked reductases, C-terminal domain"/>
    <property type="match status" value="1"/>
</dbReference>
<dbReference type="PANTHER" id="PTHR13847:SF289">
    <property type="entry name" value="GLYCINE OXIDASE"/>
    <property type="match status" value="1"/>
</dbReference>
<dbReference type="EMBL" id="QHHQ01000004">
    <property type="protein sequence ID" value="RAH99830.1"/>
    <property type="molecule type" value="Genomic_DNA"/>
</dbReference>
<gene>
    <name evidence="3" type="ORF">DLJ53_18920</name>
</gene>
<dbReference type="RefSeq" id="WP_111348135.1">
    <property type="nucleotide sequence ID" value="NZ_QHHQ01000004.1"/>
</dbReference>
<dbReference type="InterPro" id="IPR006076">
    <property type="entry name" value="FAD-dep_OxRdtase"/>
</dbReference>
<accession>A0A8B2NMH9</accession>
<dbReference type="SUPFAM" id="SSF51905">
    <property type="entry name" value="FAD/NAD(P)-binding domain"/>
    <property type="match status" value="1"/>
</dbReference>
<evidence type="ECO:0000313" key="4">
    <source>
        <dbReference type="Proteomes" id="UP000249590"/>
    </source>
</evidence>
<dbReference type="GO" id="GO:0005737">
    <property type="term" value="C:cytoplasm"/>
    <property type="evidence" value="ECO:0007669"/>
    <property type="project" value="TreeGrafter"/>
</dbReference>
<dbReference type="Proteomes" id="UP000249590">
    <property type="component" value="Unassembled WGS sequence"/>
</dbReference>